<dbReference type="EMBL" id="JWHR01000163">
    <property type="protein sequence ID" value="KHS55534.1"/>
    <property type="molecule type" value="Genomic_DNA"/>
</dbReference>
<dbReference type="RefSeq" id="WP_039681443.1">
    <property type="nucleotide sequence ID" value="NZ_JAXECK010000008.1"/>
</dbReference>
<dbReference type="Proteomes" id="UP000031189">
    <property type="component" value="Unassembled WGS sequence"/>
</dbReference>
<dbReference type="AlphaFoldDB" id="A0A0B3VSD1"/>
<dbReference type="OrthoDB" id="9795531at2"/>
<accession>A0A0B3VSD1</accession>
<dbReference type="GO" id="GO:0009055">
    <property type="term" value="F:electron transfer activity"/>
    <property type="evidence" value="ECO:0007669"/>
    <property type="project" value="TreeGrafter"/>
</dbReference>
<dbReference type="InterPro" id="IPR036249">
    <property type="entry name" value="Thioredoxin-like_sf"/>
</dbReference>
<dbReference type="CDD" id="cd02976">
    <property type="entry name" value="NrdH"/>
    <property type="match status" value="1"/>
</dbReference>
<dbReference type="Gene3D" id="3.40.30.10">
    <property type="entry name" value="Glutaredoxin"/>
    <property type="match status" value="1"/>
</dbReference>
<dbReference type="SUPFAM" id="SSF52833">
    <property type="entry name" value="Thioredoxin-like"/>
    <property type="match status" value="1"/>
</dbReference>
<protein>
    <submittedName>
        <fullName evidence="2">Glutaredoxin</fullName>
    </submittedName>
</protein>
<keyword evidence="3" id="KW-1185">Reference proteome</keyword>
<proteinExistence type="predicted"/>
<reference evidence="2 3" key="1">
    <citation type="submission" date="2014-12" db="EMBL/GenBank/DDBJ databases">
        <title>Draft genome sequence of Terrisporobacter sp. 08-306576, isolated from the blood culture of a bacteremia patient.</title>
        <authorList>
            <person name="Lund L.C."/>
            <person name="Sydenham T.V."/>
            <person name="Hogh S.V."/>
            <person name="Skov M.N."/>
            <person name="Kemp M."/>
            <person name="Justesen U.S."/>
        </authorList>
    </citation>
    <scope>NUCLEOTIDE SEQUENCE [LARGE SCALE GENOMIC DNA]</scope>
    <source>
        <strain evidence="2 3">08-306576</strain>
    </source>
</reference>
<dbReference type="PROSITE" id="PS51354">
    <property type="entry name" value="GLUTAREDOXIN_2"/>
    <property type="match status" value="1"/>
</dbReference>
<comment type="caution">
    <text evidence="2">The sequence shown here is derived from an EMBL/GenBank/DDBJ whole genome shotgun (WGS) entry which is preliminary data.</text>
</comment>
<feature type="domain" description="Glutaredoxin" evidence="1">
    <location>
        <begin position="4"/>
        <end position="61"/>
    </location>
</feature>
<evidence type="ECO:0000259" key="1">
    <source>
        <dbReference type="Pfam" id="PF00462"/>
    </source>
</evidence>
<name>A0A0B3VSD1_9FIRM</name>
<evidence type="ECO:0000313" key="2">
    <source>
        <dbReference type="EMBL" id="KHS55534.1"/>
    </source>
</evidence>
<sequence>MKKVEIYTSDTCIQCKKAKEYLQNNNVEFIEYNISSNQEYKRELIKKGYLSVPVIVVDGQDILGFDLNRIKQLTGI</sequence>
<organism evidence="2 3">
    <name type="scientific">Terrisporobacter othiniensis</name>
    <dbReference type="NCBI Taxonomy" id="1577792"/>
    <lineage>
        <taxon>Bacteria</taxon>
        <taxon>Bacillati</taxon>
        <taxon>Bacillota</taxon>
        <taxon>Clostridia</taxon>
        <taxon>Peptostreptococcales</taxon>
        <taxon>Peptostreptococcaceae</taxon>
        <taxon>Terrisporobacter</taxon>
    </lineage>
</organism>
<dbReference type="Pfam" id="PF00462">
    <property type="entry name" value="Glutaredoxin"/>
    <property type="match status" value="1"/>
</dbReference>
<dbReference type="InterPro" id="IPR051548">
    <property type="entry name" value="Grx-like_ET"/>
</dbReference>
<dbReference type="InterPro" id="IPR002109">
    <property type="entry name" value="Glutaredoxin"/>
</dbReference>
<dbReference type="STRING" id="1577792.QX51_18875"/>
<gene>
    <name evidence="2" type="ORF">QX51_18875</name>
</gene>
<dbReference type="PANTHER" id="PTHR34386:SF1">
    <property type="entry name" value="GLUTAREDOXIN-LIKE PROTEIN NRDH"/>
    <property type="match status" value="1"/>
</dbReference>
<evidence type="ECO:0000313" key="3">
    <source>
        <dbReference type="Proteomes" id="UP000031189"/>
    </source>
</evidence>
<dbReference type="GO" id="GO:0045454">
    <property type="term" value="P:cell redox homeostasis"/>
    <property type="evidence" value="ECO:0007669"/>
    <property type="project" value="TreeGrafter"/>
</dbReference>
<dbReference type="PANTHER" id="PTHR34386">
    <property type="entry name" value="GLUTAREDOXIN"/>
    <property type="match status" value="1"/>
</dbReference>